<gene>
    <name evidence="3" type="ORF">LNINA_LOCUS1653</name>
</gene>
<dbReference type="SUPFAM" id="SSF50814">
    <property type="entry name" value="Lipocalins"/>
    <property type="match status" value="1"/>
</dbReference>
<dbReference type="InterPro" id="IPR000463">
    <property type="entry name" value="Fatty_acid-bd"/>
</dbReference>
<evidence type="ECO:0000256" key="1">
    <source>
        <dbReference type="ARBA" id="ARBA00008390"/>
    </source>
</evidence>
<dbReference type="InterPro" id="IPR031259">
    <property type="entry name" value="ILBP"/>
</dbReference>
<dbReference type="Gene3D" id="2.40.128.20">
    <property type="match status" value="1"/>
</dbReference>
<reference evidence="3 4" key="1">
    <citation type="submission" date="2023-11" db="EMBL/GenBank/DDBJ databases">
        <authorList>
            <person name="Okamura Y."/>
        </authorList>
    </citation>
    <scope>NUCLEOTIDE SEQUENCE [LARGE SCALE GENOMIC DNA]</scope>
</reference>
<comment type="caution">
    <text evidence="3">The sequence shown here is derived from an EMBL/GenBank/DDBJ whole genome shotgun (WGS) entry which is preliminary data.</text>
</comment>
<evidence type="ECO:0000256" key="2">
    <source>
        <dbReference type="ARBA" id="ARBA00023121"/>
    </source>
</evidence>
<dbReference type="EMBL" id="CAVLEF010000002">
    <property type="protein sequence ID" value="CAK1541694.1"/>
    <property type="molecule type" value="Genomic_DNA"/>
</dbReference>
<keyword evidence="2" id="KW-0446">Lipid-binding</keyword>
<dbReference type="PANTHER" id="PTHR11955">
    <property type="entry name" value="FATTY ACID BINDING PROTEIN"/>
    <property type="match status" value="1"/>
</dbReference>
<name>A0AAV1IWT1_9NEOP</name>
<evidence type="ECO:0000313" key="3">
    <source>
        <dbReference type="EMBL" id="CAK1541694.1"/>
    </source>
</evidence>
<accession>A0AAV1IWT1</accession>
<evidence type="ECO:0000313" key="4">
    <source>
        <dbReference type="Proteomes" id="UP001497472"/>
    </source>
</evidence>
<dbReference type="Pfam" id="PF14651">
    <property type="entry name" value="Lipocalin_7"/>
    <property type="match status" value="1"/>
</dbReference>
<comment type="similarity">
    <text evidence="1">Belongs to the calycin superfamily. Fatty-acid binding protein (FABP) family.</text>
</comment>
<dbReference type="PRINTS" id="PR00178">
    <property type="entry name" value="FATTYACIDBP"/>
</dbReference>
<dbReference type="AlphaFoldDB" id="A0AAV1IWT1"/>
<proteinExistence type="inferred from homology"/>
<protein>
    <submittedName>
        <fullName evidence="3">Uncharacterized protein</fullName>
    </submittedName>
</protein>
<dbReference type="InterPro" id="IPR012674">
    <property type="entry name" value="Calycin"/>
</dbReference>
<keyword evidence="4" id="KW-1185">Reference proteome</keyword>
<dbReference type="GO" id="GO:0008289">
    <property type="term" value="F:lipid binding"/>
    <property type="evidence" value="ECO:0007669"/>
    <property type="project" value="UniProtKB-KW"/>
</dbReference>
<organism evidence="3 4">
    <name type="scientific">Leptosia nina</name>
    <dbReference type="NCBI Taxonomy" id="320188"/>
    <lineage>
        <taxon>Eukaryota</taxon>
        <taxon>Metazoa</taxon>
        <taxon>Ecdysozoa</taxon>
        <taxon>Arthropoda</taxon>
        <taxon>Hexapoda</taxon>
        <taxon>Insecta</taxon>
        <taxon>Pterygota</taxon>
        <taxon>Neoptera</taxon>
        <taxon>Endopterygota</taxon>
        <taxon>Lepidoptera</taxon>
        <taxon>Glossata</taxon>
        <taxon>Ditrysia</taxon>
        <taxon>Papilionoidea</taxon>
        <taxon>Pieridae</taxon>
        <taxon>Pierinae</taxon>
        <taxon>Leptosia</taxon>
    </lineage>
</organism>
<sequence length="133" mass="15107">MTYFGKVFTLERNENFEEFINSVGLPSEKAELSTKTKPSLKLEKDGDTYTLTAFSENFKREIKFKSGVEFDEEIVPGTKVKSTITAEGDKLTHVQETADGTATYVREFSDKQVVVTLTNTKWNGVARRYYKAI</sequence>
<dbReference type="Proteomes" id="UP001497472">
    <property type="component" value="Unassembled WGS sequence"/>
</dbReference>